<dbReference type="SUPFAM" id="SSF48013">
    <property type="entry name" value="NusB-like"/>
    <property type="match status" value="1"/>
</dbReference>
<dbReference type="InterPro" id="IPR006027">
    <property type="entry name" value="NusB_RsmB_TIM44"/>
</dbReference>
<dbReference type="GO" id="GO:0005829">
    <property type="term" value="C:cytosol"/>
    <property type="evidence" value="ECO:0007669"/>
    <property type="project" value="TreeGrafter"/>
</dbReference>
<keyword evidence="2" id="KW-0889">Transcription antitermination</keyword>
<evidence type="ECO:0000256" key="1">
    <source>
        <dbReference type="ARBA" id="ARBA00005952"/>
    </source>
</evidence>
<dbReference type="Pfam" id="PF01029">
    <property type="entry name" value="NusB"/>
    <property type="match status" value="1"/>
</dbReference>
<reference evidence="7" key="1">
    <citation type="submission" date="2014-05" db="EMBL/GenBank/DDBJ databases">
        <title>Key roles for freshwater Actinobacteria revealed by deep metagenomic sequencing.</title>
        <authorList>
            <person name="Ghai R."/>
            <person name="Mizuno C.M."/>
            <person name="Picazo A."/>
            <person name="Camacho A."/>
            <person name="Rodriguez-Valera F."/>
        </authorList>
    </citation>
    <scope>NUCLEOTIDE SEQUENCE</scope>
</reference>
<dbReference type="InterPro" id="IPR035926">
    <property type="entry name" value="NusB-like_sf"/>
</dbReference>
<comment type="similarity">
    <text evidence="1">Belongs to the NusB family.</text>
</comment>
<evidence type="ECO:0000256" key="5">
    <source>
        <dbReference type="ARBA" id="ARBA00023163"/>
    </source>
</evidence>
<dbReference type="NCBIfam" id="TIGR01951">
    <property type="entry name" value="nusB"/>
    <property type="match status" value="1"/>
</dbReference>
<proteinExistence type="inferred from homology"/>
<dbReference type="GO" id="GO:0006353">
    <property type="term" value="P:DNA-templated transcription termination"/>
    <property type="evidence" value="ECO:0007669"/>
    <property type="project" value="InterPro"/>
</dbReference>
<dbReference type="HAMAP" id="MF_00073">
    <property type="entry name" value="NusB"/>
    <property type="match status" value="1"/>
</dbReference>
<dbReference type="PANTHER" id="PTHR11078:SF3">
    <property type="entry name" value="ANTITERMINATION NUSB DOMAIN-CONTAINING PROTEIN"/>
    <property type="match status" value="1"/>
</dbReference>
<organism evidence="7">
    <name type="scientific">freshwater metagenome</name>
    <dbReference type="NCBI Taxonomy" id="449393"/>
    <lineage>
        <taxon>unclassified sequences</taxon>
        <taxon>metagenomes</taxon>
        <taxon>ecological metagenomes</taxon>
    </lineage>
</organism>
<feature type="domain" description="NusB/RsmB/TIM44" evidence="6">
    <location>
        <begin position="6"/>
        <end position="132"/>
    </location>
</feature>
<evidence type="ECO:0000256" key="3">
    <source>
        <dbReference type="ARBA" id="ARBA00022884"/>
    </source>
</evidence>
<dbReference type="Gene3D" id="1.10.940.10">
    <property type="entry name" value="NusB-like"/>
    <property type="match status" value="1"/>
</dbReference>
<dbReference type="GO" id="GO:0003723">
    <property type="term" value="F:RNA binding"/>
    <property type="evidence" value="ECO:0007669"/>
    <property type="project" value="UniProtKB-KW"/>
</dbReference>
<evidence type="ECO:0000256" key="4">
    <source>
        <dbReference type="ARBA" id="ARBA00023015"/>
    </source>
</evidence>
<name>A0A094PZH0_9ZZZZ</name>
<evidence type="ECO:0000256" key="2">
    <source>
        <dbReference type="ARBA" id="ARBA00022814"/>
    </source>
</evidence>
<dbReference type="InterPro" id="IPR011605">
    <property type="entry name" value="NusB_fam"/>
</dbReference>
<keyword evidence="5" id="KW-0804">Transcription</keyword>
<accession>A0A094PZH0</accession>
<sequence length="140" mass="15601">MSARSKARKHSLDILYEADIRKSDALSIIEVRLNLGEDAELPPVREYTKELVTGVSDHKRKIDELIATYIQGWDLDRLAAVDRNILRIAIYEILWADSIPDAVAIDEALVLAKDLSTEESAGYIHGVLAKITSIKSDLSL</sequence>
<dbReference type="PANTHER" id="PTHR11078">
    <property type="entry name" value="N UTILIZATION SUBSTANCE PROTEIN B-RELATED"/>
    <property type="match status" value="1"/>
</dbReference>
<keyword evidence="4" id="KW-0805">Transcription regulation</keyword>
<evidence type="ECO:0000313" key="7">
    <source>
        <dbReference type="EMBL" id="KGA16477.1"/>
    </source>
</evidence>
<dbReference type="EMBL" id="JNSK01000065">
    <property type="protein sequence ID" value="KGA16477.1"/>
    <property type="molecule type" value="Genomic_DNA"/>
</dbReference>
<keyword evidence="3" id="KW-0694">RNA-binding</keyword>
<dbReference type="GO" id="GO:0031564">
    <property type="term" value="P:transcription antitermination"/>
    <property type="evidence" value="ECO:0007669"/>
    <property type="project" value="UniProtKB-KW"/>
</dbReference>
<gene>
    <name evidence="7" type="ORF">GM50_14420</name>
</gene>
<dbReference type="AlphaFoldDB" id="A0A094PZH0"/>
<comment type="caution">
    <text evidence="7">The sequence shown here is derived from an EMBL/GenBank/DDBJ whole genome shotgun (WGS) entry which is preliminary data.</text>
</comment>
<evidence type="ECO:0000259" key="6">
    <source>
        <dbReference type="Pfam" id="PF01029"/>
    </source>
</evidence>
<protein>
    <recommendedName>
        <fullName evidence="6">NusB/RsmB/TIM44 domain-containing protein</fullName>
    </recommendedName>
</protein>